<reference evidence="2 3" key="1">
    <citation type="submission" date="2023-06" db="EMBL/GenBank/DDBJ databases">
        <title>Sporosarcina sp. nov., isolated from Korean tranditional fermented seafood 'Jeotgal'.</title>
        <authorList>
            <person name="Yang A.I."/>
            <person name="Shin N.-R."/>
        </authorList>
    </citation>
    <scope>NUCLEOTIDE SEQUENCE [LARGE SCALE GENOMIC DNA]</scope>
    <source>
        <strain evidence="2 3">T2O-4</strain>
    </source>
</reference>
<dbReference type="Proteomes" id="UP001303902">
    <property type="component" value="Chromosome"/>
</dbReference>
<keyword evidence="2" id="KW-0808">Transferase</keyword>
<dbReference type="InterPro" id="IPR029063">
    <property type="entry name" value="SAM-dependent_MTases_sf"/>
</dbReference>
<protein>
    <submittedName>
        <fullName evidence="2">Class I SAM-dependent methyltransferase</fullName>
    </submittedName>
</protein>
<dbReference type="GO" id="GO:0032259">
    <property type="term" value="P:methylation"/>
    <property type="evidence" value="ECO:0007669"/>
    <property type="project" value="UniProtKB-KW"/>
</dbReference>
<organism evidence="2 3">
    <name type="scientific">Sporosarcina oncorhynchi</name>
    <dbReference type="NCBI Taxonomy" id="3056444"/>
    <lineage>
        <taxon>Bacteria</taxon>
        <taxon>Bacillati</taxon>
        <taxon>Bacillota</taxon>
        <taxon>Bacilli</taxon>
        <taxon>Bacillales</taxon>
        <taxon>Caryophanaceae</taxon>
        <taxon>Sporosarcina</taxon>
    </lineage>
</organism>
<keyword evidence="3" id="KW-1185">Reference proteome</keyword>
<dbReference type="CDD" id="cd02440">
    <property type="entry name" value="AdoMet_MTases"/>
    <property type="match status" value="1"/>
</dbReference>
<evidence type="ECO:0000313" key="2">
    <source>
        <dbReference type="EMBL" id="WOV89249.1"/>
    </source>
</evidence>
<dbReference type="SUPFAM" id="SSF53335">
    <property type="entry name" value="S-adenosyl-L-methionine-dependent methyltransferases"/>
    <property type="match status" value="1"/>
</dbReference>
<feature type="domain" description="Methyltransferase type 11" evidence="1">
    <location>
        <begin position="12"/>
        <end position="95"/>
    </location>
</feature>
<sequence length="170" mass="19690">MRNWFWNRRQFSLFYRDAAHVTAVEPNPLIHARGAERLRKASVPIDVVEAIAEVLPFEDNAFDTVIATLVFCTIPDPPTALAEIQRVSKPNAEILFFEHVRMEQPVLGKTQDLLNPLWNKICDGCHLNRDTMSIIQQSRLDVVEVKQLYNKLFLSIRCKNNKRTIERSVF</sequence>
<dbReference type="PANTHER" id="PTHR45036:SF1">
    <property type="entry name" value="METHYLTRANSFERASE LIKE 7A"/>
    <property type="match status" value="1"/>
</dbReference>
<dbReference type="InterPro" id="IPR052356">
    <property type="entry name" value="Thiol_S-MT"/>
</dbReference>
<proteinExistence type="predicted"/>
<name>A0ABZ0LAN6_9BACL</name>
<dbReference type="Gene3D" id="3.40.50.150">
    <property type="entry name" value="Vaccinia Virus protein VP39"/>
    <property type="match status" value="1"/>
</dbReference>
<evidence type="ECO:0000313" key="3">
    <source>
        <dbReference type="Proteomes" id="UP001303902"/>
    </source>
</evidence>
<dbReference type="Pfam" id="PF08241">
    <property type="entry name" value="Methyltransf_11"/>
    <property type="match status" value="1"/>
</dbReference>
<dbReference type="PANTHER" id="PTHR45036">
    <property type="entry name" value="METHYLTRANSFERASE LIKE 7B"/>
    <property type="match status" value="1"/>
</dbReference>
<dbReference type="EMBL" id="CP129118">
    <property type="protein sequence ID" value="WOV89249.1"/>
    <property type="molecule type" value="Genomic_DNA"/>
</dbReference>
<dbReference type="InterPro" id="IPR013216">
    <property type="entry name" value="Methyltransf_11"/>
</dbReference>
<accession>A0ABZ0LAN6</accession>
<gene>
    <name evidence="2" type="ORF">QWT69_13135</name>
</gene>
<keyword evidence="2" id="KW-0489">Methyltransferase</keyword>
<dbReference type="GO" id="GO:0008168">
    <property type="term" value="F:methyltransferase activity"/>
    <property type="evidence" value="ECO:0007669"/>
    <property type="project" value="UniProtKB-KW"/>
</dbReference>
<evidence type="ECO:0000259" key="1">
    <source>
        <dbReference type="Pfam" id="PF08241"/>
    </source>
</evidence>